<feature type="region of interest" description="Disordered" evidence="1">
    <location>
        <begin position="71"/>
        <end position="102"/>
    </location>
</feature>
<proteinExistence type="predicted"/>
<name>A0A0F4G4R0_9PEZI</name>
<comment type="caution">
    <text evidence="2">The sequence shown here is derived from an EMBL/GenBank/DDBJ whole genome shotgun (WGS) entry which is preliminary data.</text>
</comment>
<evidence type="ECO:0000313" key="3">
    <source>
        <dbReference type="Proteomes" id="UP000033647"/>
    </source>
</evidence>
<sequence length="102" mass="11062">MSWHALFCGEQKSVALVEFPDPSFSALSTLPHSTLFHSFPPCTLPPSHSAEMRSNALSNLVQNLVLSIPQPMPPLTIRPTPTHPLHPPQPQHPNPPPPGLAV</sequence>
<protein>
    <submittedName>
        <fullName evidence="2">Uncharacterized protein</fullName>
    </submittedName>
</protein>
<accession>A0A0F4G4R0</accession>
<gene>
    <name evidence="2" type="ORF">TI39_contig5972g00001</name>
</gene>
<dbReference type="EMBL" id="LAFY01005927">
    <property type="protein sequence ID" value="KJX92022.1"/>
    <property type="molecule type" value="Genomic_DNA"/>
</dbReference>
<dbReference type="Proteomes" id="UP000033647">
    <property type="component" value="Unassembled WGS sequence"/>
</dbReference>
<keyword evidence="3" id="KW-1185">Reference proteome</keyword>
<reference evidence="2 3" key="1">
    <citation type="submission" date="2015-03" db="EMBL/GenBank/DDBJ databases">
        <title>RNA-seq based gene annotation and comparative genomics of four Zymoseptoria species reveal species-specific pathogenicity related genes and transposable element activity.</title>
        <authorList>
            <person name="Grandaubert J."/>
            <person name="Bhattacharyya A."/>
            <person name="Stukenbrock E.H."/>
        </authorList>
    </citation>
    <scope>NUCLEOTIDE SEQUENCE [LARGE SCALE GENOMIC DNA]</scope>
    <source>
        <strain evidence="2 3">Zb18110</strain>
    </source>
</reference>
<dbReference type="AlphaFoldDB" id="A0A0F4G4R0"/>
<evidence type="ECO:0000313" key="2">
    <source>
        <dbReference type="EMBL" id="KJX92022.1"/>
    </source>
</evidence>
<organism evidence="2 3">
    <name type="scientific">Zymoseptoria brevis</name>
    <dbReference type="NCBI Taxonomy" id="1047168"/>
    <lineage>
        <taxon>Eukaryota</taxon>
        <taxon>Fungi</taxon>
        <taxon>Dikarya</taxon>
        <taxon>Ascomycota</taxon>
        <taxon>Pezizomycotina</taxon>
        <taxon>Dothideomycetes</taxon>
        <taxon>Dothideomycetidae</taxon>
        <taxon>Mycosphaerellales</taxon>
        <taxon>Mycosphaerellaceae</taxon>
        <taxon>Zymoseptoria</taxon>
    </lineage>
</organism>
<evidence type="ECO:0000256" key="1">
    <source>
        <dbReference type="SAM" id="MobiDB-lite"/>
    </source>
</evidence>